<organism evidence="1 2">
    <name type="scientific">Caerostris darwini</name>
    <dbReference type="NCBI Taxonomy" id="1538125"/>
    <lineage>
        <taxon>Eukaryota</taxon>
        <taxon>Metazoa</taxon>
        <taxon>Ecdysozoa</taxon>
        <taxon>Arthropoda</taxon>
        <taxon>Chelicerata</taxon>
        <taxon>Arachnida</taxon>
        <taxon>Araneae</taxon>
        <taxon>Araneomorphae</taxon>
        <taxon>Entelegynae</taxon>
        <taxon>Araneoidea</taxon>
        <taxon>Araneidae</taxon>
        <taxon>Caerostris</taxon>
    </lineage>
</organism>
<dbReference type="AlphaFoldDB" id="A0AAV4TPG1"/>
<protein>
    <submittedName>
        <fullName evidence="1">Uncharacterized protein</fullName>
    </submittedName>
</protein>
<name>A0AAV4TPG1_9ARAC</name>
<keyword evidence="2" id="KW-1185">Reference proteome</keyword>
<gene>
    <name evidence="1" type="ORF">CDAR_250901</name>
</gene>
<reference evidence="1 2" key="1">
    <citation type="submission" date="2021-06" db="EMBL/GenBank/DDBJ databases">
        <title>Caerostris darwini draft genome.</title>
        <authorList>
            <person name="Kono N."/>
            <person name="Arakawa K."/>
        </authorList>
    </citation>
    <scope>NUCLEOTIDE SEQUENCE [LARGE SCALE GENOMIC DNA]</scope>
</reference>
<accession>A0AAV4TPG1</accession>
<sequence>MRENIPFWAPKQWAAFKSGFLRRMRFQSSWQEQSPSAAPVNRSQGGIHAEDPLLIKSPPNLSSAPTLRSWTHLLIKTRIILSLRSGRFL</sequence>
<comment type="caution">
    <text evidence="1">The sequence shown here is derived from an EMBL/GenBank/DDBJ whole genome shotgun (WGS) entry which is preliminary data.</text>
</comment>
<dbReference type="EMBL" id="BPLQ01009812">
    <property type="protein sequence ID" value="GIY46730.1"/>
    <property type="molecule type" value="Genomic_DNA"/>
</dbReference>
<proteinExistence type="predicted"/>
<evidence type="ECO:0000313" key="1">
    <source>
        <dbReference type="EMBL" id="GIY46730.1"/>
    </source>
</evidence>
<dbReference type="Proteomes" id="UP001054837">
    <property type="component" value="Unassembled WGS sequence"/>
</dbReference>
<evidence type="ECO:0000313" key="2">
    <source>
        <dbReference type="Proteomes" id="UP001054837"/>
    </source>
</evidence>